<keyword evidence="6" id="KW-0630">Potassium</keyword>
<feature type="transmembrane region" description="Helical" evidence="13">
    <location>
        <begin position="368"/>
        <end position="384"/>
    </location>
</feature>
<protein>
    <recommendedName>
        <fullName evidence="19">Calcium-activated potassium channel BK alpha subunit domain-containing protein</fullName>
    </recommendedName>
</protein>
<dbReference type="Gene3D" id="1.10.287.70">
    <property type="match status" value="1"/>
</dbReference>
<evidence type="ECO:0000256" key="8">
    <source>
        <dbReference type="ARBA" id="ARBA00023065"/>
    </source>
</evidence>
<feature type="compositionally biased region" description="Polar residues" evidence="12">
    <location>
        <begin position="176"/>
        <end position="186"/>
    </location>
</feature>
<dbReference type="InterPro" id="IPR003148">
    <property type="entry name" value="RCK_N"/>
</dbReference>
<sequence length="1302" mass="146513">MDKDNLQKPTLGLDSTTVASESTSICTTPPSIIKEPAIASTDGPTATSTPSTQNNTLAAQYNSMQQQTLLYPKTPSNTPKAISFADDTLDVSGISEDSTGDDDSYLENDPYTHSTSSHGITKPKARPIIKSLGKPLLQRHITQFACQPAALHSPPSRNNFHVLMSSPPLPNSNNSYATNNSPSGSVHNREDSRNDGRFNTAFDSNDIELLPLESFNTSETDTGVLRNAAMVNSHMLLQGGRTSSHSYYNNFGPNPRSNPRSNPNLKPNTANPFKYFNRHNNSATAVPYVCPIDIYDTVDSGALEVIAAKRSNNPSDFPNNILRPLLSCVGNMNPVNYSKIRSSYRLLYSEFRRGDSSSMAGSSSTRSFILRVFLWMLNLENYILATVKFFKSNRLIIFFMLVDVLVDIVSCMLYLLEIETNAELEKIEIRGRQPTWLWTDRPQWVFETVIVTSVCNMCSLILRLSFSDNRYIAFFSFGTFLDLFISIPFLILTRIPDGRLIYVPYFLRSIVLIPQLKSVLRLRIYWPPINFSSYKEKLIILVTTILVIIFLGMCSFHYFETKFPGESPTTSNLSLMQTFYFIVITISTVGYGDITPKTTLGKFIIISMILLSIVILPGLISDVQENLKLQLSDAGTYTRGNRDFIIICGAFDSVPRVQNVISMVSTRKSSSSTKIVFLARTKQSVQIKAYLNQSFFRNRVTYLQGSGLNMEDLARVQLKYAAAAFILADTNAVNKKEEDEHNTLRAWAFDDYAPHTPLYVDNLLPGTERLQEKTTSASVCIDDLKQILMAYNCLYRGVGTLTVNLLRKCPTYSDYDEPWRAQYADGLSNAIHQTEINPVFIGYPFTIIAYYLFKEFQVILIGVGMIMPSSQGPDGVHVMLNPGLDYILNSTDRCLFIAQSEEDIRAIGTLTKVEFNRTLTQRTLVSSASRHTLSRRPALDGSPTLPSQDEIVLSMLTQGYPFSMYKDDRTPLCWLLRHEQSLMDVVITDASELVSHILVCTYSLSLFRFVCTLRSANLTARELKPILVLCPKIPTPEEFAVFSRFPDLFFMEGDASLQPDLERGNVRASGKVVIVNMQRIPTGESQSSTEDFMDSSSIMVAHLIYNMFHRVGMRKYVVIHLQKRANIKFLRPTARKRRQIRKTRIGALQNHVPLEKDMRDAYNDWIDDVFFAPVFAAGRVLSNSMIEPVLFQSYTNPFILDIYNAFCGVQYLKQRHVQSQLGVERAGLCYVCVPQDFIGKPFGQLFEYFAHDAGVVPIGLLREEIDPSASNKLPFIVTNPLFSLLLKKSDLVYVLATPRQVV</sequence>
<evidence type="ECO:0000313" key="18">
    <source>
        <dbReference type="Proteomes" id="UP000077115"/>
    </source>
</evidence>
<feature type="transmembrane region" description="Helical" evidence="13">
    <location>
        <begin position="396"/>
        <end position="416"/>
    </location>
</feature>
<keyword evidence="5" id="KW-0631">Potassium channel</keyword>
<feature type="domain" description="Calcium-activated potassium channel BK alpha subunit" evidence="14">
    <location>
        <begin position="778"/>
        <end position="863"/>
    </location>
</feature>
<keyword evidence="4 13" id="KW-0812">Transmembrane</keyword>
<keyword evidence="7 13" id="KW-1133">Transmembrane helix</keyword>
<feature type="transmembrane region" description="Helical" evidence="13">
    <location>
        <begin position="538"/>
        <end position="559"/>
    </location>
</feature>
<dbReference type="Gene3D" id="3.40.50.720">
    <property type="entry name" value="NAD(P)-binding Rossmann-like Domain"/>
    <property type="match status" value="2"/>
</dbReference>
<feature type="transmembrane region" description="Helical" evidence="13">
    <location>
        <begin position="444"/>
        <end position="464"/>
    </location>
</feature>
<dbReference type="PANTHER" id="PTHR10027">
    <property type="entry name" value="CALCIUM-ACTIVATED POTASSIUM CHANNEL ALPHA CHAIN"/>
    <property type="match status" value="1"/>
</dbReference>
<evidence type="ECO:0000256" key="7">
    <source>
        <dbReference type="ARBA" id="ARBA00022989"/>
    </source>
</evidence>
<comment type="catalytic activity">
    <reaction evidence="11">
        <text>K(+)(in) = K(+)(out)</text>
        <dbReference type="Rhea" id="RHEA:29463"/>
        <dbReference type="ChEBI" id="CHEBI:29103"/>
    </reaction>
</comment>
<feature type="transmembrane region" description="Helical" evidence="13">
    <location>
        <begin position="603"/>
        <end position="620"/>
    </location>
</feature>
<keyword evidence="2" id="KW-0813">Transport</keyword>
<accession>A0A177WSD7</accession>
<feature type="region of interest" description="Disordered" evidence="12">
    <location>
        <begin position="157"/>
        <end position="200"/>
    </location>
</feature>
<dbReference type="InterPro" id="IPR003929">
    <property type="entry name" value="K_chnl_BK_asu"/>
</dbReference>
<dbReference type="GO" id="GO:0015271">
    <property type="term" value="F:outward rectifier potassium channel activity"/>
    <property type="evidence" value="ECO:0007669"/>
    <property type="project" value="TreeGrafter"/>
</dbReference>
<evidence type="ECO:0000256" key="3">
    <source>
        <dbReference type="ARBA" id="ARBA00022538"/>
    </source>
</evidence>
<evidence type="ECO:0000259" key="15">
    <source>
        <dbReference type="Pfam" id="PF07885"/>
    </source>
</evidence>
<evidence type="ECO:0000313" key="17">
    <source>
        <dbReference type="EMBL" id="OAJ43003.1"/>
    </source>
</evidence>
<evidence type="ECO:0000256" key="4">
    <source>
        <dbReference type="ARBA" id="ARBA00022692"/>
    </source>
</evidence>
<reference evidence="17 18" key="2">
    <citation type="submission" date="2016-05" db="EMBL/GenBank/DDBJ databases">
        <title>Lineage-specific infection strategies underlie the spectrum of fungal disease in amphibians.</title>
        <authorList>
            <person name="Cuomo C.A."/>
            <person name="Farrer R.A."/>
            <person name="James T."/>
            <person name="Longcore J."/>
            <person name="Birren B."/>
        </authorList>
    </citation>
    <scope>NUCLEOTIDE SEQUENCE [LARGE SCALE GENOMIC DNA]</scope>
    <source>
        <strain evidence="17 18">JEL423</strain>
    </source>
</reference>
<evidence type="ECO:0008006" key="19">
    <source>
        <dbReference type="Google" id="ProtNLM"/>
    </source>
</evidence>
<dbReference type="PANTHER" id="PTHR10027:SF10">
    <property type="entry name" value="SLOWPOKE 2, ISOFORM D"/>
    <property type="match status" value="1"/>
</dbReference>
<evidence type="ECO:0000259" key="14">
    <source>
        <dbReference type="Pfam" id="PF03493"/>
    </source>
</evidence>
<keyword evidence="9 13" id="KW-0472">Membrane</keyword>
<dbReference type="Proteomes" id="UP000077115">
    <property type="component" value="Unassembled WGS sequence"/>
</dbReference>
<evidence type="ECO:0000256" key="1">
    <source>
        <dbReference type="ARBA" id="ARBA00004141"/>
    </source>
</evidence>
<evidence type="ECO:0000256" key="6">
    <source>
        <dbReference type="ARBA" id="ARBA00022958"/>
    </source>
</evidence>
<feature type="domain" description="RCK N-terminal" evidence="16">
    <location>
        <begin position="994"/>
        <end position="1111"/>
    </location>
</feature>
<feature type="compositionally biased region" description="Polar residues" evidence="12">
    <location>
        <begin position="42"/>
        <end position="53"/>
    </location>
</feature>
<feature type="compositionally biased region" description="Polar residues" evidence="12">
    <location>
        <begin position="13"/>
        <end position="30"/>
    </location>
</feature>
<feature type="transmembrane region" description="Helical" evidence="13">
    <location>
        <begin position="505"/>
        <end position="526"/>
    </location>
</feature>
<dbReference type="InterPro" id="IPR047871">
    <property type="entry name" value="K_chnl_Slo-like"/>
</dbReference>
<evidence type="ECO:0000256" key="5">
    <source>
        <dbReference type="ARBA" id="ARBA00022826"/>
    </source>
</evidence>
<keyword evidence="10" id="KW-0407">Ion channel</keyword>
<dbReference type="SUPFAM" id="SSF81324">
    <property type="entry name" value="Voltage-gated potassium channels"/>
    <property type="match status" value="1"/>
</dbReference>
<dbReference type="GO" id="GO:0005886">
    <property type="term" value="C:plasma membrane"/>
    <property type="evidence" value="ECO:0007669"/>
    <property type="project" value="TreeGrafter"/>
</dbReference>
<name>A0A177WSD7_BATDL</name>
<dbReference type="VEuPathDB" id="FungiDB:BDEG_26388"/>
<evidence type="ECO:0000256" key="13">
    <source>
        <dbReference type="SAM" id="Phobius"/>
    </source>
</evidence>
<feature type="domain" description="Potassium channel" evidence="15">
    <location>
        <begin position="546"/>
        <end position="626"/>
    </location>
</feature>
<dbReference type="Pfam" id="PF07885">
    <property type="entry name" value="Ion_trans_2"/>
    <property type="match status" value="1"/>
</dbReference>
<reference evidence="17 18" key="1">
    <citation type="submission" date="2006-10" db="EMBL/GenBank/DDBJ databases">
        <title>The Genome Sequence of Batrachochytrium dendrobatidis JEL423.</title>
        <authorList>
            <consortium name="The Broad Institute Genome Sequencing Platform"/>
            <person name="Birren B."/>
            <person name="Lander E."/>
            <person name="Galagan J."/>
            <person name="Cuomo C."/>
            <person name="Devon K."/>
            <person name="Jaffe D."/>
            <person name="Butler J."/>
            <person name="Alvarez P."/>
            <person name="Gnerre S."/>
            <person name="Grabherr M."/>
            <person name="Kleber M."/>
            <person name="Mauceli E."/>
            <person name="Brockman W."/>
            <person name="Young S."/>
            <person name="LaButti K."/>
            <person name="Sykes S."/>
            <person name="DeCaprio D."/>
            <person name="Crawford M."/>
            <person name="Koehrsen M."/>
            <person name="Engels R."/>
            <person name="Montgomery P."/>
            <person name="Pearson M."/>
            <person name="Howarth C."/>
            <person name="Larson L."/>
            <person name="White J."/>
            <person name="O'Leary S."/>
            <person name="Kodira C."/>
            <person name="Zeng Q."/>
            <person name="Yandava C."/>
            <person name="Alvarado L."/>
            <person name="Longcore J."/>
            <person name="James T."/>
        </authorList>
    </citation>
    <scope>NUCLEOTIDE SEQUENCE [LARGE SCALE GENOMIC DNA]</scope>
    <source>
        <strain evidence="17 18">JEL423</strain>
    </source>
</reference>
<evidence type="ECO:0000256" key="10">
    <source>
        <dbReference type="ARBA" id="ARBA00023303"/>
    </source>
</evidence>
<evidence type="ECO:0000259" key="16">
    <source>
        <dbReference type="Pfam" id="PF22614"/>
    </source>
</evidence>
<dbReference type="EMBL" id="DS022309">
    <property type="protein sequence ID" value="OAJ43003.1"/>
    <property type="molecule type" value="Genomic_DNA"/>
</dbReference>
<dbReference type="OrthoDB" id="297496at2759"/>
<feature type="region of interest" description="Disordered" evidence="12">
    <location>
        <begin position="1"/>
        <end position="53"/>
    </location>
</feature>
<dbReference type="GO" id="GO:0005228">
    <property type="term" value="F:intracellular sodium-activated potassium channel activity"/>
    <property type="evidence" value="ECO:0007669"/>
    <property type="project" value="TreeGrafter"/>
</dbReference>
<feature type="compositionally biased region" description="Basic and acidic residues" evidence="12">
    <location>
        <begin position="187"/>
        <end position="196"/>
    </location>
</feature>
<dbReference type="Pfam" id="PF03493">
    <property type="entry name" value="BK_channel_a"/>
    <property type="match status" value="1"/>
</dbReference>
<evidence type="ECO:0000256" key="12">
    <source>
        <dbReference type="SAM" id="MobiDB-lite"/>
    </source>
</evidence>
<proteinExistence type="predicted"/>
<feature type="transmembrane region" description="Helical" evidence="13">
    <location>
        <begin position="571"/>
        <end position="591"/>
    </location>
</feature>
<evidence type="ECO:0000256" key="11">
    <source>
        <dbReference type="ARBA" id="ARBA00034430"/>
    </source>
</evidence>
<keyword evidence="3" id="KW-0633">Potassium transport</keyword>
<evidence type="ECO:0000256" key="2">
    <source>
        <dbReference type="ARBA" id="ARBA00022448"/>
    </source>
</evidence>
<feature type="transmembrane region" description="Helical" evidence="13">
    <location>
        <begin position="471"/>
        <end position="493"/>
    </location>
</feature>
<keyword evidence="8" id="KW-0406">Ion transport</keyword>
<organism evidence="17 18">
    <name type="scientific">Batrachochytrium dendrobatidis (strain JEL423)</name>
    <dbReference type="NCBI Taxonomy" id="403673"/>
    <lineage>
        <taxon>Eukaryota</taxon>
        <taxon>Fungi</taxon>
        <taxon>Fungi incertae sedis</taxon>
        <taxon>Chytridiomycota</taxon>
        <taxon>Chytridiomycota incertae sedis</taxon>
        <taxon>Chytridiomycetes</taxon>
        <taxon>Rhizophydiales</taxon>
        <taxon>Rhizophydiales incertae sedis</taxon>
        <taxon>Batrachochytrium</taxon>
    </lineage>
</organism>
<evidence type="ECO:0000256" key="9">
    <source>
        <dbReference type="ARBA" id="ARBA00023136"/>
    </source>
</evidence>
<comment type="subcellular location">
    <subcellularLocation>
        <location evidence="1">Membrane</location>
        <topology evidence="1">Multi-pass membrane protein</topology>
    </subcellularLocation>
</comment>
<gene>
    <name evidence="17" type="ORF">BDEG_26388</name>
</gene>
<dbReference type="Pfam" id="PF22614">
    <property type="entry name" value="Slo-like_RCK"/>
    <property type="match status" value="2"/>
</dbReference>
<feature type="domain" description="RCK N-terminal" evidence="16">
    <location>
        <begin position="642"/>
        <end position="760"/>
    </location>
</feature>
<dbReference type="InterPro" id="IPR013099">
    <property type="entry name" value="K_chnl_dom"/>
</dbReference>